<evidence type="ECO:0000313" key="1">
    <source>
        <dbReference type="EMBL" id="GHO50499.1"/>
    </source>
</evidence>
<dbReference type="EMBL" id="BNJF01000008">
    <property type="protein sequence ID" value="GHO50499.1"/>
    <property type="molecule type" value="Genomic_DNA"/>
</dbReference>
<sequence length="100" mass="10669">MSPNKLCIILLGALLLSALAFSLGVTPFAFSQSLGRSQGVLQPSDVGTNSSEYNNTYNMAYNSAIEGCIRFRAKLRVYNPKPGFMEGFQAGLSSPACANL</sequence>
<keyword evidence="2" id="KW-1185">Reference proteome</keyword>
<gene>
    <name evidence="1" type="ORF">KSX_86620</name>
</gene>
<protein>
    <submittedName>
        <fullName evidence="1">Uncharacterized protein</fullName>
    </submittedName>
</protein>
<organism evidence="1 2">
    <name type="scientific">Ktedonospora formicarum</name>
    <dbReference type="NCBI Taxonomy" id="2778364"/>
    <lineage>
        <taxon>Bacteria</taxon>
        <taxon>Bacillati</taxon>
        <taxon>Chloroflexota</taxon>
        <taxon>Ktedonobacteria</taxon>
        <taxon>Ktedonobacterales</taxon>
        <taxon>Ktedonobacteraceae</taxon>
        <taxon>Ktedonospora</taxon>
    </lineage>
</organism>
<dbReference type="AlphaFoldDB" id="A0A8J3IG16"/>
<reference evidence="1" key="1">
    <citation type="submission" date="2020-10" db="EMBL/GenBank/DDBJ databases">
        <title>Taxonomic study of unclassified bacteria belonging to the class Ktedonobacteria.</title>
        <authorList>
            <person name="Yabe S."/>
            <person name="Wang C.M."/>
            <person name="Zheng Y."/>
            <person name="Sakai Y."/>
            <person name="Cavaletti L."/>
            <person name="Monciardini P."/>
            <person name="Donadio S."/>
        </authorList>
    </citation>
    <scope>NUCLEOTIDE SEQUENCE</scope>
    <source>
        <strain evidence="1">SOSP1-1</strain>
    </source>
</reference>
<dbReference type="Proteomes" id="UP000612362">
    <property type="component" value="Unassembled WGS sequence"/>
</dbReference>
<accession>A0A8J3IG16</accession>
<proteinExistence type="predicted"/>
<name>A0A8J3IG16_9CHLR</name>
<evidence type="ECO:0000313" key="2">
    <source>
        <dbReference type="Proteomes" id="UP000612362"/>
    </source>
</evidence>
<comment type="caution">
    <text evidence="1">The sequence shown here is derived from an EMBL/GenBank/DDBJ whole genome shotgun (WGS) entry which is preliminary data.</text>
</comment>